<dbReference type="InParanoid" id="A0A084QRP6"/>
<dbReference type="STRING" id="1283841.A0A084QRP6"/>
<dbReference type="Proteomes" id="UP000028524">
    <property type="component" value="Unassembled WGS sequence"/>
</dbReference>
<evidence type="ECO:0000313" key="3">
    <source>
        <dbReference type="EMBL" id="KFA66631.1"/>
    </source>
</evidence>
<dbReference type="AlphaFoldDB" id="A0A084QRP6"/>
<feature type="domain" description="Myb-like DNA-binding" evidence="2">
    <location>
        <begin position="14"/>
        <end position="60"/>
    </location>
</feature>
<proteinExistence type="predicted"/>
<dbReference type="OMA" id="DIDWHAV"/>
<sequence length="152" mass="16335">MSEETPKKEPTASEAMFFFAIVKHTRNKQDIDWHAVATEQGFKNAEVAKVRFGQVKRKLGINSDPNASPSAPKTGGTPTKVAKTPSRPRATKGGRGRGRSKAKKEASDDEAATPVKSEGTEGGASLSPPSAVKGEKHGEEHFQAEWDAMHQP</sequence>
<dbReference type="EMBL" id="KL660417">
    <property type="protein sequence ID" value="KFA66631.1"/>
    <property type="molecule type" value="Genomic_DNA"/>
</dbReference>
<feature type="compositionally biased region" description="Basic and acidic residues" evidence="1">
    <location>
        <begin position="133"/>
        <end position="152"/>
    </location>
</feature>
<dbReference type="InterPro" id="IPR054505">
    <property type="entry name" value="Myb_DNA-bind_8"/>
</dbReference>
<evidence type="ECO:0000313" key="4">
    <source>
        <dbReference type="Proteomes" id="UP000028524"/>
    </source>
</evidence>
<feature type="region of interest" description="Disordered" evidence="1">
    <location>
        <begin position="56"/>
        <end position="152"/>
    </location>
</feature>
<name>A0A084QRP6_STAC4</name>
<reference evidence="3 4" key="1">
    <citation type="journal article" date="2014" name="BMC Genomics">
        <title>Comparative genome sequencing reveals chemotype-specific gene clusters in the toxigenic black mold Stachybotrys.</title>
        <authorList>
            <person name="Semeiks J."/>
            <person name="Borek D."/>
            <person name="Otwinowski Z."/>
            <person name="Grishin N.V."/>
        </authorList>
    </citation>
    <scope>NUCLEOTIDE SEQUENCE [LARGE SCALE GENOMIC DNA]</scope>
    <source>
        <strain evidence="3 4">IBT 40285</strain>
    </source>
</reference>
<organism evidence="3 4">
    <name type="scientific">Stachybotrys chlorohalonatus (strain IBT 40285)</name>
    <dbReference type="NCBI Taxonomy" id="1283841"/>
    <lineage>
        <taxon>Eukaryota</taxon>
        <taxon>Fungi</taxon>
        <taxon>Dikarya</taxon>
        <taxon>Ascomycota</taxon>
        <taxon>Pezizomycotina</taxon>
        <taxon>Sordariomycetes</taxon>
        <taxon>Hypocreomycetidae</taxon>
        <taxon>Hypocreales</taxon>
        <taxon>Stachybotryaceae</taxon>
        <taxon>Stachybotrys</taxon>
    </lineage>
</organism>
<dbReference type="Pfam" id="PF22980">
    <property type="entry name" value="Myb_DNA-bind_8"/>
    <property type="match status" value="1"/>
</dbReference>
<keyword evidence="4" id="KW-1185">Reference proteome</keyword>
<evidence type="ECO:0000259" key="2">
    <source>
        <dbReference type="Pfam" id="PF22980"/>
    </source>
</evidence>
<protein>
    <recommendedName>
        <fullName evidence="2">Myb-like DNA-binding domain-containing protein</fullName>
    </recommendedName>
</protein>
<dbReference type="OrthoDB" id="5403747at2759"/>
<gene>
    <name evidence="3" type="ORF">S40285_03056</name>
</gene>
<evidence type="ECO:0000256" key="1">
    <source>
        <dbReference type="SAM" id="MobiDB-lite"/>
    </source>
</evidence>
<dbReference type="HOGENOM" id="CLU_142375_0_0_1"/>
<accession>A0A084QRP6</accession>
<feature type="compositionally biased region" description="Basic residues" evidence="1">
    <location>
        <begin position="89"/>
        <end position="102"/>
    </location>
</feature>